<sequence length="75" mass="8428">LKIGIPQALAYMLAATNPIQPLFGIVTNGSNFLFLKLIRQNHPQYARSHEFVLERGDDFYRVLQILKKLSAAIGS</sequence>
<keyword evidence="1" id="KW-0255">Endonuclease</keyword>
<reference evidence="1" key="1">
    <citation type="submission" date="2019-11" db="EMBL/GenBank/DDBJ databases">
        <title>Genomic insights into an expanded diversity of filamentous marine cyanobacteria reveals the extraordinary biosynthetic potential of Moorea and Okeania.</title>
        <authorList>
            <person name="Ferreira Leao T."/>
            <person name="Wang M."/>
            <person name="Moss N."/>
            <person name="Da Silva R."/>
            <person name="Sanders J."/>
            <person name="Nurk S."/>
            <person name="Gurevich A."/>
            <person name="Humphrey G."/>
            <person name="Reher R."/>
            <person name="Zhu Q."/>
            <person name="Belda-Ferre P."/>
            <person name="Glukhov E."/>
            <person name="Rex R."/>
            <person name="Dorrestein P.C."/>
            <person name="Knight R."/>
            <person name="Pevzner P."/>
            <person name="Gerwick W.H."/>
            <person name="Gerwick L."/>
        </authorList>
    </citation>
    <scope>NUCLEOTIDE SEQUENCE</scope>
    <source>
        <strain evidence="1">SIO1C4</strain>
    </source>
</reference>
<protein>
    <submittedName>
        <fullName evidence="1">Restriction endonuclease subunit R</fullName>
    </submittedName>
</protein>
<organism evidence="1">
    <name type="scientific">Symploca sp. SIO1C4</name>
    <dbReference type="NCBI Taxonomy" id="2607765"/>
    <lineage>
        <taxon>Bacteria</taxon>
        <taxon>Bacillati</taxon>
        <taxon>Cyanobacteriota</taxon>
        <taxon>Cyanophyceae</taxon>
        <taxon>Coleofasciculales</taxon>
        <taxon>Coleofasciculaceae</taxon>
        <taxon>Symploca</taxon>
    </lineage>
</organism>
<keyword evidence="1" id="KW-0378">Hydrolase</keyword>
<comment type="caution">
    <text evidence="1">The sequence shown here is derived from an EMBL/GenBank/DDBJ whole genome shotgun (WGS) entry which is preliminary data.</text>
</comment>
<dbReference type="GO" id="GO:0004519">
    <property type="term" value="F:endonuclease activity"/>
    <property type="evidence" value="ECO:0007669"/>
    <property type="project" value="UniProtKB-KW"/>
</dbReference>
<proteinExistence type="predicted"/>
<evidence type="ECO:0000313" key="1">
    <source>
        <dbReference type="EMBL" id="NER31942.1"/>
    </source>
</evidence>
<accession>A0A6B3NNM3</accession>
<keyword evidence="1" id="KW-0540">Nuclease</keyword>
<name>A0A6B3NNM3_9CYAN</name>
<dbReference type="AlphaFoldDB" id="A0A6B3NNM3"/>
<gene>
    <name evidence="1" type="ORF">F6J89_31140</name>
</gene>
<feature type="non-terminal residue" evidence="1">
    <location>
        <position position="1"/>
    </location>
</feature>
<dbReference type="EMBL" id="JAAHFQ010000997">
    <property type="protein sequence ID" value="NER31942.1"/>
    <property type="molecule type" value="Genomic_DNA"/>
</dbReference>